<keyword evidence="1" id="KW-0812">Transmembrane</keyword>
<keyword evidence="3" id="KW-1185">Reference proteome</keyword>
<gene>
    <name evidence="2" type="ORF">HMPREF1250_0283</name>
</gene>
<dbReference type="PATRIC" id="fig|1111454.3.peg.764"/>
<evidence type="ECO:0000313" key="2">
    <source>
        <dbReference type="EMBL" id="ERT60768.1"/>
    </source>
</evidence>
<keyword evidence="1" id="KW-0472">Membrane</keyword>
<evidence type="ECO:0000313" key="3">
    <source>
        <dbReference type="Proteomes" id="UP000017090"/>
    </source>
</evidence>
<dbReference type="AlphaFoldDB" id="U7UQM9"/>
<organism evidence="2 3">
    <name type="scientific">Megasphaera vaginalis</name>
    <name type="common">ex Srinivasan et al. 2021</name>
    <dbReference type="NCBI Taxonomy" id="1111454"/>
    <lineage>
        <taxon>Bacteria</taxon>
        <taxon>Bacillati</taxon>
        <taxon>Bacillota</taxon>
        <taxon>Negativicutes</taxon>
        <taxon>Veillonellales</taxon>
        <taxon>Veillonellaceae</taxon>
        <taxon>Megasphaera</taxon>
    </lineage>
</organism>
<dbReference type="STRING" id="1111454.HMPREF1250_0283"/>
<evidence type="ECO:0000256" key="1">
    <source>
        <dbReference type="SAM" id="Phobius"/>
    </source>
</evidence>
<name>U7UQM9_9FIRM</name>
<dbReference type="EMBL" id="AWXA01000015">
    <property type="protein sequence ID" value="ERT60768.1"/>
    <property type="molecule type" value="Genomic_DNA"/>
</dbReference>
<sequence>MTDAYIPAWINSGYERKQKAYESMAQIKCKYAMDYGLFKTLKNWLEMAMAVIGFYAFFVIVAILGQ</sequence>
<dbReference type="Proteomes" id="UP000017090">
    <property type="component" value="Unassembled WGS sequence"/>
</dbReference>
<keyword evidence="1" id="KW-1133">Transmembrane helix</keyword>
<accession>U7UQM9</accession>
<reference evidence="2 3" key="1">
    <citation type="submission" date="2013-09" db="EMBL/GenBank/DDBJ databases">
        <authorList>
            <person name="Durkin A.S."/>
            <person name="Haft D.R."/>
            <person name="McCorrison J."/>
            <person name="Torralba M."/>
            <person name="Gillis M."/>
            <person name="Haft D.H."/>
            <person name="Methe B."/>
            <person name="Sutton G."/>
            <person name="Nelson K.E."/>
        </authorList>
    </citation>
    <scope>NUCLEOTIDE SEQUENCE [LARGE SCALE GENOMIC DNA]</scope>
    <source>
        <strain evidence="2 3">BV3C16-1</strain>
    </source>
</reference>
<dbReference type="RefSeq" id="WP_023053254.1">
    <property type="nucleotide sequence ID" value="NZ_AWXA01000015.1"/>
</dbReference>
<feature type="transmembrane region" description="Helical" evidence="1">
    <location>
        <begin position="44"/>
        <end position="64"/>
    </location>
</feature>
<proteinExistence type="predicted"/>
<protein>
    <submittedName>
        <fullName evidence="2">Uncharacterized protein</fullName>
    </submittedName>
</protein>
<comment type="caution">
    <text evidence="2">The sequence shown here is derived from an EMBL/GenBank/DDBJ whole genome shotgun (WGS) entry which is preliminary data.</text>
</comment>